<evidence type="ECO:0000259" key="2">
    <source>
        <dbReference type="SMART" id="SM00306"/>
    </source>
</evidence>
<reference evidence="4" key="1">
    <citation type="journal article" date="2015" name="Nature">
        <title>Complex archaea that bridge the gap between prokaryotes and eukaryotes.</title>
        <authorList>
            <person name="Spang A."/>
            <person name="Saw J.H."/>
            <person name="Jorgensen S.L."/>
            <person name="Zaremba-Niedzwiedzka K."/>
            <person name="Martijn J."/>
            <person name="Lind A.E."/>
            <person name="van Eijk R."/>
            <person name="Schleper C."/>
            <person name="Guy L."/>
            <person name="Ettema T.J."/>
        </authorList>
    </citation>
    <scope>NUCLEOTIDE SEQUENCE</scope>
</reference>
<comment type="caution">
    <text evidence="4">The sequence shown here is derived from an EMBL/GenBank/DDBJ whole genome shotgun (WGS) entry which is preliminary data.</text>
</comment>
<dbReference type="InterPro" id="IPR003540">
    <property type="entry name" value="ADP-ribosyltransferase"/>
</dbReference>
<feature type="compositionally biased region" description="Basic and acidic residues" evidence="1">
    <location>
        <begin position="675"/>
        <end position="697"/>
    </location>
</feature>
<dbReference type="GO" id="GO:0004519">
    <property type="term" value="F:endonuclease activity"/>
    <property type="evidence" value="ECO:0007669"/>
    <property type="project" value="InterPro"/>
</dbReference>
<accession>A0A0F9UHP5</accession>
<dbReference type="GO" id="GO:0005576">
    <property type="term" value="C:extracellular region"/>
    <property type="evidence" value="ECO:0007669"/>
    <property type="project" value="InterPro"/>
</dbReference>
<dbReference type="PROSITE" id="PS50817">
    <property type="entry name" value="INTEIN_N_TER"/>
    <property type="match status" value="1"/>
</dbReference>
<dbReference type="PROSITE" id="PS51996">
    <property type="entry name" value="TR_MART"/>
    <property type="match status" value="1"/>
</dbReference>
<feature type="domain" description="Hint" evidence="2">
    <location>
        <begin position="809"/>
        <end position="906"/>
    </location>
</feature>
<dbReference type="AlphaFoldDB" id="A0A0F9UHP5"/>
<dbReference type="SUPFAM" id="SSF51294">
    <property type="entry name" value="Hedgehog/intein (Hint) domain"/>
    <property type="match status" value="1"/>
</dbReference>
<dbReference type="GO" id="GO:0003676">
    <property type="term" value="F:nucleic acid binding"/>
    <property type="evidence" value="ECO:0007669"/>
    <property type="project" value="InterPro"/>
</dbReference>
<dbReference type="InterPro" id="IPR003615">
    <property type="entry name" value="HNH_nuc"/>
</dbReference>
<dbReference type="InterPro" id="IPR036844">
    <property type="entry name" value="Hint_dom_sf"/>
</dbReference>
<feature type="region of interest" description="Disordered" evidence="1">
    <location>
        <begin position="928"/>
        <end position="949"/>
    </location>
</feature>
<gene>
    <name evidence="4" type="ORF">LCGC14_0264160</name>
</gene>
<sequence>MKVIHKQSDQEIATEQAIERGFDPDTIEGALQIGRNLAAINEQVSRASAHGDGKGAFAAPLSTVDSGTTRRVRNKGGADWGPRDVQQRRTRFVGSDDVIGDASDVEEPNPAYQEEIGVLKDNIPAAYGTPLPSEHGGEYLSDDEIYEEETEDKANTRWDTHLSPNDRPSLTRMFVNLLKAMPLEGAMTSVMQRALRDGWDLARAQGLEDLVNKPTFWTGFEKLMKEPMEFYARRAIVRAASRHKQLGVKPTDIADIADKAAKKFTRQWYSHIRNATAGKMYDLKDVKEPELSQRAFTLFNRDRAERIAANEASKLNDIGNLLVYQVAGIDEEFWSTEKDAKVDDICKRLSGRRFKMGEGPRPITDTHLGCRCERLPILQVSKAVQQEAVGPNAGKGEVIFGEDPDPEMAAHDMAGKGANDWIKTIHKQGPPGPPPRPGLEWHAETSRWRRRQIEHPSFGGEMVIHRSPTTANHTYNELLKETGDTITHDEQAALNTYSGSLFEEINDELRSGGKPEDVAILDAAVSKRELPEPMLVFRGGMDLEDMVNGEVISDPGFTSTSLLAQTAREFGTSIQILLPKGTKFGLGHPNEYELILPRNAKFKVKQISGVTVLEHVSANTKVDKDYYQEDEMIDELDDQEEIDKHTTASNVNSGHAYERMRVINRVSEGISHQAEGGRERPFGHDDGNPPMEKEGDGGRGIAGPGDSMVGSDVHTPVGGSARRIQRKNEKTSPRELRIVKAVEAPAQYDMQVLSKQYTGKARENRFVVAGYASPVMIDLEGHRIGHKTLADDLPRFLAEDGRYANVNIMHCLVPETGVLIKRGGPGEYKTFKRIDEIEEGDSVYTHKGRKQTVNKVAKFWKNEELIKLRLSNGVTIQITKDHKVLTTAGWIEAGQLTVQHVLMHARPRGPQSTETKEKIRKAHVGRKHWWKPGPNKVTSGEAARITAEQRRGKTWAEVYGEEKAAAKSEKHKQWRGEKHPNWRGGRSGGEYNWSFYKTRREILKRDGHACVRCGITNGEVLQNNNYHSGLHVDHINNVKSDDRLENLQALCPSCHSKKTRSDDKLIREMVLANGVKILDVQRVLYKGWTYCLNIDEDHSYVGNGIVYHNTNVTVGKILPEFTAPDGKIYKTKVDDVGLFVIAEVRTDEAAPEVCKQVIDDIESGKLKSFSISGNASNPQWICEGDKCFFDIGQLQLLEITLCEEGVNQDAKFDIIAKALKAGTYFGLPLIQRKQSRVRTTR</sequence>
<feature type="region of interest" description="Disordered" evidence="1">
    <location>
        <begin position="962"/>
        <end position="983"/>
    </location>
</feature>
<feature type="region of interest" description="Disordered" evidence="1">
    <location>
        <begin position="671"/>
        <end position="709"/>
    </location>
</feature>
<evidence type="ECO:0000259" key="3">
    <source>
        <dbReference type="SMART" id="SM00507"/>
    </source>
</evidence>
<dbReference type="Gene3D" id="3.90.176.10">
    <property type="entry name" value="Toxin ADP-ribosyltransferase, Chain A, domain 1"/>
    <property type="match status" value="1"/>
</dbReference>
<dbReference type="GO" id="GO:0008270">
    <property type="term" value="F:zinc ion binding"/>
    <property type="evidence" value="ECO:0007669"/>
    <property type="project" value="InterPro"/>
</dbReference>
<dbReference type="NCBIfam" id="TIGR01445">
    <property type="entry name" value="intein_Nterm"/>
    <property type="match status" value="1"/>
</dbReference>
<organism evidence="4">
    <name type="scientific">marine sediment metagenome</name>
    <dbReference type="NCBI Taxonomy" id="412755"/>
    <lineage>
        <taxon>unclassified sequences</taxon>
        <taxon>metagenomes</taxon>
        <taxon>ecological metagenomes</taxon>
    </lineage>
</organism>
<protein>
    <submittedName>
        <fullName evidence="4">Uncharacterized protein</fullName>
    </submittedName>
</protein>
<name>A0A0F9UHP5_9ZZZZ</name>
<dbReference type="NCBIfam" id="TIGR01443">
    <property type="entry name" value="intein_Cterm"/>
    <property type="match status" value="1"/>
</dbReference>
<dbReference type="SMART" id="SM00507">
    <property type="entry name" value="HNHc"/>
    <property type="match status" value="1"/>
</dbReference>
<dbReference type="Pfam" id="PF14890">
    <property type="entry name" value="Intein_splicing"/>
    <property type="match status" value="1"/>
</dbReference>
<evidence type="ECO:0000313" key="4">
    <source>
        <dbReference type="EMBL" id="KKN86857.1"/>
    </source>
</evidence>
<dbReference type="Pfam" id="PF03496">
    <property type="entry name" value="ADPrib_exo_Tox"/>
    <property type="match status" value="1"/>
</dbReference>
<proteinExistence type="predicted"/>
<dbReference type="Gene3D" id="1.10.30.50">
    <property type="match status" value="1"/>
</dbReference>
<dbReference type="InterPro" id="IPR006141">
    <property type="entry name" value="Intein_N"/>
</dbReference>
<dbReference type="Gene3D" id="2.170.16.10">
    <property type="entry name" value="Hedgehog/Intein (Hint) domain"/>
    <property type="match status" value="1"/>
</dbReference>
<dbReference type="EMBL" id="LAZR01000143">
    <property type="protein sequence ID" value="KKN86857.1"/>
    <property type="molecule type" value="Genomic_DNA"/>
</dbReference>
<dbReference type="SUPFAM" id="SSF56399">
    <property type="entry name" value="ADP-ribosylation"/>
    <property type="match status" value="1"/>
</dbReference>
<dbReference type="GO" id="GO:0016539">
    <property type="term" value="P:intein-mediated protein splicing"/>
    <property type="evidence" value="ECO:0007669"/>
    <property type="project" value="InterPro"/>
</dbReference>
<dbReference type="InterPro" id="IPR003587">
    <property type="entry name" value="Hint_dom_N"/>
</dbReference>
<feature type="domain" description="HNH nuclease" evidence="3">
    <location>
        <begin position="997"/>
        <end position="1056"/>
    </location>
</feature>
<dbReference type="SMART" id="SM00306">
    <property type="entry name" value="HintN"/>
    <property type="match status" value="1"/>
</dbReference>
<dbReference type="PROSITE" id="PS50818">
    <property type="entry name" value="INTEIN_C_TER"/>
    <property type="match status" value="1"/>
</dbReference>
<evidence type="ECO:0000256" key="1">
    <source>
        <dbReference type="SAM" id="MobiDB-lite"/>
    </source>
</evidence>
<dbReference type="CDD" id="cd00085">
    <property type="entry name" value="HNHc"/>
    <property type="match status" value="1"/>
</dbReference>
<dbReference type="CDD" id="cd00081">
    <property type="entry name" value="Hint"/>
    <property type="match status" value="1"/>
</dbReference>
<dbReference type="InterPro" id="IPR030934">
    <property type="entry name" value="Intein_C"/>
</dbReference>